<dbReference type="Proteomes" id="UP000008909">
    <property type="component" value="Unassembled WGS sequence"/>
</dbReference>
<proteinExistence type="predicted"/>
<protein>
    <submittedName>
        <fullName evidence="1">Uncharacterized protein</fullName>
    </submittedName>
</protein>
<organism evidence="1 2">
    <name type="scientific">Clonorchis sinensis</name>
    <name type="common">Chinese liver fluke</name>
    <dbReference type="NCBI Taxonomy" id="79923"/>
    <lineage>
        <taxon>Eukaryota</taxon>
        <taxon>Metazoa</taxon>
        <taxon>Spiralia</taxon>
        <taxon>Lophotrochozoa</taxon>
        <taxon>Platyhelminthes</taxon>
        <taxon>Trematoda</taxon>
        <taxon>Digenea</taxon>
        <taxon>Opisthorchiida</taxon>
        <taxon>Opisthorchiata</taxon>
        <taxon>Opisthorchiidae</taxon>
        <taxon>Clonorchis</taxon>
    </lineage>
</organism>
<dbReference type="EMBL" id="DF142868">
    <property type="protein sequence ID" value="GAA48101.1"/>
    <property type="molecule type" value="Genomic_DNA"/>
</dbReference>
<reference key="2">
    <citation type="submission" date="2011-10" db="EMBL/GenBank/DDBJ databases">
        <title>The genome and transcriptome sequence of Clonorchis sinensis provide insights into the carcinogenic liver fluke.</title>
        <authorList>
            <person name="Wang X."/>
            <person name="Huang Y."/>
            <person name="Chen W."/>
            <person name="Liu H."/>
            <person name="Guo L."/>
            <person name="Chen Y."/>
            <person name="Luo F."/>
            <person name="Zhou W."/>
            <person name="Sun J."/>
            <person name="Mao Q."/>
            <person name="Liang P."/>
            <person name="Zhou C."/>
            <person name="Tian Y."/>
            <person name="Men J."/>
            <person name="Lv X."/>
            <person name="Huang L."/>
            <person name="Zhou J."/>
            <person name="Hu Y."/>
            <person name="Li R."/>
            <person name="Zhang F."/>
            <person name="Lei H."/>
            <person name="Li X."/>
            <person name="Hu X."/>
            <person name="Liang C."/>
            <person name="Xu J."/>
            <person name="Wu Z."/>
            <person name="Yu X."/>
        </authorList>
    </citation>
    <scope>NUCLEOTIDE SEQUENCE</scope>
    <source>
        <strain>Henan</strain>
    </source>
</reference>
<accession>G7Y545</accession>
<keyword evidence="2" id="KW-1185">Reference proteome</keyword>
<name>G7Y545_CLOSI</name>
<evidence type="ECO:0000313" key="1">
    <source>
        <dbReference type="EMBL" id="GAA48101.1"/>
    </source>
</evidence>
<reference evidence="1" key="1">
    <citation type="journal article" date="2011" name="Genome Biol.">
        <title>The draft genome of the carcinogenic human liver fluke Clonorchis sinensis.</title>
        <authorList>
            <person name="Wang X."/>
            <person name="Chen W."/>
            <person name="Huang Y."/>
            <person name="Sun J."/>
            <person name="Men J."/>
            <person name="Liu H."/>
            <person name="Luo F."/>
            <person name="Guo L."/>
            <person name="Lv X."/>
            <person name="Deng C."/>
            <person name="Zhou C."/>
            <person name="Fan Y."/>
            <person name="Li X."/>
            <person name="Huang L."/>
            <person name="Hu Y."/>
            <person name="Liang C."/>
            <person name="Hu X."/>
            <person name="Xu J."/>
            <person name="Yu X."/>
        </authorList>
    </citation>
    <scope>NUCLEOTIDE SEQUENCE [LARGE SCALE GENOMIC DNA]</scope>
    <source>
        <strain evidence="1">Henan</strain>
    </source>
</reference>
<evidence type="ECO:0000313" key="2">
    <source>
        <dbReference type="Proteomes" id="UP000008909"/>
    </source>
</evidence>
<sequence length="404" mass="46769">MHSLNTPLKIYGEVFEIVETFTYFGSCISSNCSVTKAVNARIFETLAAFDNRRHPGRSSGIIQNTKGYCLNKCVEVQLNVLHQAASCSSCYDIRDIVIHVYTYIRSRPSKVSKKHASPPSDCSNSTTRPLDFIKIGVYDGCQEIDISRQRARRRARFPPTPNSDEPKKGRRALWNFQFTRLDIKNKETLVKTFLLELRLNSNLDASLRPCEKIFNTVRKPYLVVKVTSSLRIFVDNFRHGRAQYCRIMPSSLQHLFCIVLKISDSGHQQSTRDCVRPHQNSVVKTNNENIYENCQNIYHDSSPHWTEAETGRVAILEEQVRQISEERRSLIAQNRALAYKLRKSTQLFSENEYLDQVLLRVQTIVKRIKHEHLMLRSEMEQLLQASRLPSLIQILRFTDHTLLH</sequence>
<dbReference type="AlphaFoldDB" id="G7Y545"/>
<gene>
    <name evidence="1" type="ORF">CLF_101174</name>
</gene>